<dbReference type="PANTHER" id="PTHR11524">
    <property type="entry name" value="60S RIBOSOMAL PROTEIN L7"/>
    <property type="match status" value="1"/>
</dbReference>
<sequence>MSLNFFLEVITGFSGVPLTKMKMTVLILIFYILLQRIQPLHILLIVDGRKTDVQSKSVDKQKSGINRWIGGNLMVLGSRRLSAFRTSSMRFSLWVLYFKESNNFLWPFRLKAPLRGLKNKRSHYVEGRDTCNRENYINELIRRMS</sequence>
<keyword evidence="3" id="KW-1185">Reference proteome</keyword>
<dbReference type="InterPro" id="IPR036919">
    <property type="entry name" value="Ribo_uL30_ferredoxin-like_sf"/>
</dbReference>
<accession>A0AAV7FK83</accession>
<dbReference type="AlphaFoldDB" id="A0AAV7FK83"/>
<evidence type="ECO:0000313" key="2">
    <source>
        <dbReference type="EMBL" id="KAH0448844.1"/>
    </source>
</evidence>
<dbReference type="Proteomes" id="UP000775213">
    <property type="component" value="Unassembled WGS sequence"/>
</dbReference>
<dbReference type="GO" id="GO:0022625">
    <property type="term" value="C:cytosolic large ribosomal subunit"/>
    <property type="evidence" value="ECO:0007669"/>
    <property type="project" value="TreeGrafter"/>
</dbReference>
<gene>
    <name evidence="2" type="ORF">IEQ34_022644</name>
</gene>
<keyword evidence="1" id="KW-0472">Membrane</keyword>
<feature type="transmembrane region" description="Helical" evidence="1">
    <location>
        <begin position="12"/>
        <end position="34"/>
    </location>
</feature>
<keyword evidence="1" id="KW-0812">Transmembrane</keyword>
<dbReference type="PANTHER" id="PTHR11524:SF16">
    <property type="entry name" value="LARGE RIBOSOMAL SUBUNIT PROTEIN UL30"/>
    <property type="match status" value="1"/>
</dbReference>
<evidence type="ECO:0000256" key="1">
    <source>
        <dbReference type="SAM" id="Phobius"/>
    </source>
</evidence>
<name>A0AAV7FK83_DENCH</name>
<protein>
    <submittedName>
        <fullName evidence="2">Uncharacterized protein</fullName>
    </submittedName>
</protein>
<dbReference type="EMBL" id="JAGFBR010000019">
    <property type="protein sequence ID" value="KAH0448844.1"/>
    <property type="molecule type" value="Genomic_DNA"/>
</dbReference>
<organism evidence="2 3">
    <name type="scientific">Dendrobium chrysotoxum</name>
    <name type="common">Orchid</name>
    <dbReference type="NCBI Taxonomy" id="161865"/>
    <lineage>
        <taxon>Eukaryota</taxon>
        <taxon>Viridiplantae</taxon>
        <taxon>Streptophyta</taxon>
        <taxon>Embryophyta</taxon>
        <taxon>Tracheophyta</taxon>
        <taxon>Spermatophyta</taxon>
        <taxon>Magnoliopsida</taxon>
        <taxon>Liliopsida</taxon>
        <taxon>Asparagales</taxon>
        <taxon>Orchidaceae</taxon>
        <taxon>Epidendroideae</taxon>
        <taxon>Malaxideae</taxon>
        <taxon>Dendrobiinae</taxon>
        <taxon>Dendrobium</taxon>
    </lineage>
</organism>
<evidence type="ECO:0000313" key="3">
    <source>
        <dbReference type="Proteomes" id="UP000775213"/>
    </source>
</evidence>
<reference evidence="2 3" key="1">
    <citation type="journal article" date="2021" name="Hortic Res">
        <title>Chromosome-scale assembly of the Dendrobium chrysotoxum genome enhances the understanding of orchid evolution.</title>
        <authorList>
            <person name="Zhang Y."/>
            <person name="Zhang G.Q."/>
            <person name="Zhang D."/>
            <person name="Liu X.D."/>
            <person name="Xu X.Y."/>
            <person name="Sun W.H."/>
            <person name="Yu X."/>
            <person name="Zhu X."/>
            <person name="Wang Z.W."/>
            <person name="Zhao X."/>
            <person name="Zhong W.Y."/>
            <person name="Chen H."/>
            <person name="Yin W.L."/>
            <person name="Huang T."/>
            <person name="Niu S.C."/>
            <person name="Liu Z.J."/>
        </authorList>
    </citation>
    <scope>NUCLEOTIDE SEQUENCE [LARGE SCALE GENOMIC DNA]</scope>
    <source>
        <strain evidence="2">Lindl</strain>
    </source>
</reference>
<dbReference type="SUPFAM" id="SSF55129">
    <property type="entry name" value="Ribosomal protein L30p/L7e"/>
    <property type="match status" value="1"/>
</dbReference>
<comment type="caution">
    <text evidence="2">The sequence shown here is derived from an EMBL/GenBank/DDBJ whole genome shotgun (WGS) entry which is preliminary data.</text>
</comment>
<dbReference type="InterPro" id="IPR039699">
    <property type="entry name" value="Ribosomal_uL30"/>
</dbReference>
<dbReference type="GO" id="GO:0003723">
    <property type="term" value="F:RNA binding"/>
    <property type="evidence" value="ECO:0007669"/>
    <property type="project" value="TreeGrafter"/>
</dbReference>
<dbReference type="Gene3D" id="3.30.1390.20">
    <property type="entry name" value="Ribosomal protein L30, ferredoxin-like fold domain"/>
    <property type="match status" value="1"/>
</dbReference>
<proteinExistence type="predicted"/>
<dbReference type="GO" id="GO:0000463">
    <property type="term" value="P:maturation of LSU-rRNA from tricistronic rRNA transcript (SSU-rRNA, 5.8S rRNA, LSU-rRNA)"/>
    <property type="evidence" value="ECO:0007669"/>
    <property type="project" value="TreeGrafter"/>
</dbReference>
<dbReference type="GO" id="GO:0003735">
    <property type="term" value="F:structural constituent of ribosome"/>
    <property type="evidence" value="ECO:0007669"/>
    <property type="project" value="TreeGrafter"/>
</dbReference>
<keyword evidence="1" id="KW-1133">Transmembrane helix</keyword>